<dbReference type="AlphaFoldDB" id="A0AAV9ZDG1"/>
<evidence type="ECO:0000313" key="2">
    <source>
        <dbReference type="EMBL" id="KAK6978057.1"/>
    </source>
</evidence>
<feature type="compositionally biased region" description="Basic residues" evidence="1">
    <location>
        <begin position="942"/>
        <end position="956"/>
    </location>
</feature>
<name>A0AAV9ZDG1_9AGAR</name>
<evidence type="ECO:0000256" key="1">
    <source>
        <dbReference type="SAM" id="MobiDB-lite"/>
    </source>
</evidence>
<feature type="compositionally biased region" description="Low complexity" evidence="1">
    <location>
        <begin position="957"/>
        <end position="968"/>
    </location>
</feature>
<accession>A0AAV9ZDG1</accession>
<comment type="caution">
    <text evidence="2">The sequence shown here is derived from an EMBL/GenBank/DDBJ whole genome shotgun (WGS) entry which is preliminary data.</text>
</comment>
<dbReference type="EMBL" id="JAWWNJ010000162">
    <property type="protein sequence ID" value="KAK6978057.1"/>
    <property type="molecule type" value="Genomic_DNA"/>
</dbReference>
<feature type="region of interest" description="Disordered" evidence="1">
    <location>
        <begin position="889"/>
        <end position="914"/>
    </location>
</feature>
<dbReference type="Proteomes" id="UP001362999">
    <property type="component" value="Unassembled WGS sequence"/>
</dbReference>
<protein>
    <submittedName>
        <fullName evidence="2">Uncharacterized protein</fullName>
    </submittedName>
</protein>
<feature type="compositionally biased region" description="Polar residues" evidence="1">
    <location>
        <begin position="1147"/>
        <end position="1157"/>
    </location>
</feature>
<sequence>MPFQHTAEDSEYIDSLPNKVIKEFRSSIYTSAYIETHSHEFITTNWIHVGQIRQFVDNGCSLRVSASSPPVFTPTRVKLEDNASDPSTTRSFDAPPPPRVKTHTEGNREVLEILSESEDEGVQVKREPKDSGGVVDLSSDSDEEDAQIKKKGPKDTRSSSPLPPSSDSPSLSSTDDLEPSHTFSQLNPEFASAVWTGHHRVTQELTVKRIEYLEGLPSIFPIPKIPTAFVINLHDPEFDIVDPKTGQFYTPDALIKNKDNDSWRGNTGKGDSKVWVSFGPGEKPILCRRSRLECTGAYVCERVDPRLLDVERRDLDTASRDRVFAAQRQTRREEGATGEQKAVEFVQLIRNKKCLGIDKNGKKCDGIPVLRTQKESFNGHKHFVGCSGWTKDFTRHRSFALPPDVPEDLFIKAFHGQPLVDDDSQDTRACSAIVHPTTGLKQRTGCAHTHIVNGVGVSSAIVNRECGAKRTIFVPVDQAIRKAVVVHPQNIPHNHPMPALKKASIQAKNTYVKLVKDHGVVGATVRKVDCAASTKVSLKGKTPAEHDPALHSAQLKRRLIAATKKEAYPDGLDIAGACKLFLNDISKGIDDKYVQRLVTLPDGGVMILTCLAKLLELADDPGVTCFETDTTFTRVDGDFNEWEVVIFLKALQRAVTIARGYVNGASAEFFERLFDELQGMKLDLTGKPFGFKRLVPGGNLIALNSDMDGAQVLGAARSFLKTSDPEFSGISRDTPGEEFAPEIIKLCVTHAKRGALDLKSHVSAEDHRRIMDFVNINSVDTLKEFDKFICSLKCKKVQDWWDHKLMSEWILRCLVKSLSPMSAKDWDNTASTTNTGEAQHHWTKLQTGTKLSLVEAIESAREVDQRVAREIDISRNFGILVNSHNESYHRRARNTTRHSTTMRKAAEAREREDEQAVIEMEIEEVEANKRDSAARLKELRAARKATRKGAGKRGGKRTTSVVVSSNSSGRVKTRTSASSATVIHDAENMESTQAPPVASSSTAGDPPPVHQISTSFPLAQFNAGGPEWGNFDFTFNGGEVPYTMGSGYSSQAMTPTFSNVDAYSSPAGFVHNAEDMDFSFGFWNDPILPQSYANSSQTPIHQYSTTGDALLDAVLFPDGMIDYSGNAVQSYTSTPALSHHFPPPSPAVQSAISSNTAEAAPKKPVSRKRKADEVDLANVITTARSRKAPRRADADL</sequence>
<feature type="region of interest" description="Disordered" evidence="1">
    <location>
        <begin position="942"/>
        <end position="1009"/>
    </location>
</feature>
<gene>
    <name evidence="2" type="ORF">R3P38DRAFT_3120582</name>
</gene>
<feature type="region of interest" description="Disordered" evidence="1">
    <location>
        <begin position="1135"/>
        <end position="1196"/>
    </location>
</feature>
<feature type="compositionally biased region" description="Basic and acidic residues" evidence="1">
    <location>
        <begin position="102"/>
        <end position="111"/>
    </location>
</feature>
<keyword evidence="3" id="KW-1185">Reference proteome</keyword>
<feature type="compositionally biased region" description="Polar residues" evidence="1">
    <location>
        <begin position="989"/>
        <end position="1003"/>
    </location>
</feature>
<feature type="region of interest" description="Disordered" evidence="1">
    <location>
        <begin position="67"/>
        <end position="183"/>
    </location>
</feature>
<reference evidence="2 3" key="1">
    <citation type="journal article" date="2024" name="J Genomics">
        <title>Draft genome sequencing and assembly of Favolaschia claudopus CIRM-BRFM 2984 isolated from oak limbs.</title>
        <authorList>
            <person name="Navarro D."/>
            <person name="Drula E."/>
            <person name="Chaduli D."/>
            <person name="Cazenave R."/>
            <person name="Ahrendt S."/>
            <person name="Wang J."/>
            <person name="Lipzen A."/>
            <person name="Daum C."/>
            <person name="Barry K."/>
            <person name="Grigoriev I.V."/>
            <person name="Favel A."/>
            <person name="Rosso M.N."/>
            <person name="Martin F."/>
        </authorList>
    </citation>
    <scope>NUCLEOTIDE SEQUENCE [LARGE SCALE GENOMIC DNA]</scope>
    <source>
        <strain evidence="2 3">CIRM-BRFM 2984</strain>
    </source>
</reference>
<evidence type="ECO:0000313" key="3">
    <source>
        <dbReference type="Proteomes" id="UP001362999"/>
    </source>
</evidence>
<proteinExistence type="predicted"/>
<feature type="compositionally biased region" description="Basic and acidic residues" evidence="1">
    <location>
        <begin position="904"/>
        <end position="914"/>
    </location>
</feature>
<organism evidence="2 3">
    <name type="scientific">Favolaschia claudopus</name>
    <dbReference type="NCBI Taxonomy" id="2862362"/>
    <lineage>
        <taxon>Eukaryota</taxon>
        <taxon>Fungi</taxon>
        <taxon>Dikarya</taxon>
        <taxon>Basidiomycota</taxon>
        <taxon>Agaricomycotina</taxon>
        <taxon>Agaricomycetes</taxon>
        <taxon>Agaricomycetidae</taxon>
        <taxon>Agaricales</taxon>
        <taxon>Marasmiineae</taxon>
        <taxon>Mycenaceae</taxon>
        <taxon>Favolaschia</taxon>
    </lineage>
</organism>